<dbReference type="InterPro" id="IPR036390">
    <property type="entry name" value="WH_DNA-bd_sf"/>
</dbReference>
<dbReference type="SUPFAM" id="SSF46785">
    <property type="entry name" value="Winged helix' DNA-binding domain"/>
    <property type="match status" value="1"/>
</dbReference>
<dbReference type="Proteomes" id="UP000287171">
    <property type="component" value="Unassembled WGS sequence"/>
</dbReference>
<comment type="caution">
    <text evidence="5">The sequence shown here is derived from an EMBL/GenBank/DDBJ whole genome shotgun (WGS) entry which is preliminary data.</text>
</comment>
<dbReference type="SMART" id="SM00345">
    <property type="entry name" value="HTH_GNTR"/>
    <property type="match status" value="1"/>
</dbReference>
<dbReference type="EMBL" id="BIFT01000002">
    <property type="protein sequence ID" value="GCE29563.1"/>
    <property type="molecule type" value="Genomic_DNA"/>
</dbReference>
<gene>
    <name evidence="5" type="ORF">KDA_50470</name>
</gene>
<keyword evidence="6" id="KW-1185">Reference proteome</keyword>
<organism evidence="5 6">
    <name type="scientific">Dictyobacter alpinus</name>
    <dbReference type="NCBI Taxonomy" id="2014873"/>
    <lineage>
        <taxon>Bacteria</taxon>
        <taxon>Bacillati</taxon>
        <taxon>Chloroflexota</taxon>
        <taxon>Ktedonobacteria</taxon>
        <taxon>Ktedonobacterales</taxon>
        <taxon>Dictyobacteraceae</taxon>
        <taxon>Dictyobacter</taxon>
    </lineage>
</organism>
<evidence type="ECO:0000313" key="5">
    <source>
        <dbReference type="EMBL" id="GCE29563.1"/>
    </source>
</evidence>
<dbReference type="Pfam" id="PF00392">
    <property type="entry name" value="GntR"/>
    <property type="match status" value="1"/>
</dbReference>
<feature type="domain" description="HTH gntR-type" evidence="4">
    <location>
        <begin position="26"/>
        <end position="94"/>
    </location>
</feature>
<reference evidence="6" key="1">
    <citation type="submission" date="2018-12" db="EMBL/GenBank/DDBJ databases">
        <title>Tengunoibacter tsumagoiensis gen. nov., sp. nov., Dictyobacter kobayashii sp. nov., D. alpinus sp. nov., and D. joshuensis sp. nov. and description of Dictyobacteraceae fam. nov. within the order Ktedonobacterales isolated from Tengu-no-mugimeshi.</title>
        <authorList>
            <person name="Wang C.M."/>
            <person name="Zheng Y."/>
            <person name="Sakai Y."/>
            <person name="Toyoda A."/>
            <person name="Minakuchi Y."/>
            <person name="Abe K."/>
            <person name="Yokota A."/>
            <person name="Yabe S."/>
        </authorList>
    </citation>
    <scope>NUCLEOTIDE SEQUENCE [LARGE SCALE GENOMIC DNA]</scope>
    <source>
        <strain evidence="6">Uno16</strain>
    </source>
</reference>
<dbReference type="CDD" id="cd07377">
    <property type="entry name" value="WHTH_GntR"/>
    <property type="match status" value="1"/>
</dbReference>
<evidence type="ECO:0000256" key="2">
    <source>
        <dbReference type="ARBA" id="ARBA00023125"/>
    </source>
</evidence>
<dbReference type="AlphaFoldDB" id="A0A402BDU9"/>
<sequence length="385" mass="43615">MDVSIKSIDENDLREPKLRRSKQMRRVNAKVVTVCERLRVLASELGPGSRLPTIRELCHTFNTSSATVTTALDLLENEQIFYRKDRQGIFVSDSLFKRSIHIVFNISMIASNASSPFWSLLWGRLVQIAEYRSKTKNEQISFHFPWHAMPQQLSDEHIALLNSPAADGSLIIGFNAHTMDHVSLLSQPHVVFAGGGDWMAKYDEAVASRMAADVLIRKHCRRIAYWSAQEQHIDNPSFQAYYFYRALKACNVPVDLPLFRSISDMTTPMRRSLTYQERGYLLVKEIFGSSHMEKPDGIYIADDLVTDGALVAFDELGIHIGRDVEIVSISNVDSPILFGRTQHMTLLEQDPESLVKAMFSLLESLMNGEHPDANTSYVPPRLREG</sequence>
<evidence type="ECO:0000313" key="6">
    <source>
        <dbReference type="Proteomes" id="UP000287171"/>
    </source>
</evidence>
<keyword evidence="3" id="KW-0804">Transcription</keyword>
<dbReference type="OrthoDB" id="147262at2"/>
<keyword evidence="2" id="KW-0238">DNA-binding</keyword>
<dbReference type="RefSeq" id="WP_126629804.1">
    <property type="nucleotide sequence ID" value="NZ_BIFT01000002.1"/>
</dbReference>
<dbReference type="InterPro" id="IPR028082">
    <property type="entry name" value="Peripla_BP_I"/>
</dbReference>
<evidence type="ECO:0000259" key="4">
    <source>
        <dbReference type="PROSITE" id="PS50949"/>
    </source>
</evidence>
<dbReference type="GO" id="GO:0003700">
    <property type="term" value="F:DNA-binding transcription factor activity"/>
    <property type="evidence" value="ECO:0007669"/>
    <property type="project" value="InterPro"/>
</dbReference>
<dbReference type="PANTHER" id="PTHR30146">
    <property type="entry name" value="LACI-RELATED TRANSCRIPTIONAL REPRESSOR"/>
    <property type="match status" value="1"/>
</dbReference>
<dbReference type="InterPro" id="IPR000524">
    <property type="entry name" value="Tscrpt_reg_HTH_GntR"/>
</dbReference>
<dbReference type="GO" id="GO:0000976">
    <property type="term" value="F:transcription cis-regulatory region binding"/>
    <property type="evidence" value="ECO:0007669"/>
    <property type="project" value="TreeGrafter"/>
</dbReference>
<dbReference type="Gene3D" id="3.40.50.2300">
    <property type="match status" value="2"/>
</dbReference>
<dbReference type="PROSITE" id="PS50949">
    <property type="entry name" value="HTH_GNTR"/>
    <property type="match status" value="1"/>
</dbReference>
<evidence type="ECO:0000256" key="3">
    <source>
        <dbReference type="ARBA" id="ARBA00023163"/>
    </source>
</evidence>
<dbReference type="SUPFAM" id="SSF53822">
    <property type="entry name" value="Periplasmic binding protein-like I"/>
    <property type="match status" value="1"/>
</dbReference>
<dbReference type="Pfam" id="PF13377">
    <property type="entry name" value="Peripla_BP_3"/>
    <property type="match status" value="1"/>
</dbReference>
<name>A0A402BDU9_9CHLR</name>
<evidence type="ECO:0000256" key="1">
    <source>
        <dbReference type="ARBA" id="ARBA00023015"/>
    </source>
</evidence>
<dbReference type="InterPro" id="IPR036388">
    <property type="entry name" value="WH-like_DNA-bd_sf"/>
</dbReference>
<protein>
    <recommendedName>
        <fullName evidence="4">HTH gntR-type domain-containing protein</fullName>
    </recommendedName>
</protein>
<keyword evidence="1" id="KW-0805">Transcription regulation</keyword>
<proteinExistence type="predicted"/>
<dbReference type="PANTHER" id="PTHR30146:SF109">
    <property type="entry name" value="HTH-TYPE TRANSCRIPTIONAL REGULATOR GALS"/>
    <property type="match status" value="1"/>
</dbReference>
<accession>A0A402BDU9</accession>
<dbReference type="Gene3D" id="1.10.10.10">
    <property type="entry name" value="Winged helix-like DNA-binding domain superfamily/Winged helix DNA-binding domain"/>
    <property type="match status" value="1"/>
</dbReference>
<dbReference type="InterPro" id="IPR046335">
    <property type="entry name" value="LacI/GalR-like_sensor"/>
</dbReference>